<dbReference type="GO" id="GO:0006950">
    <property type="term" value="P:response to stress"/>
    <property type="evidence" value="ECO:0007669"/>
    <property type="project" value="TreeGrafter"/>
</dbReference>
<reference evidence="3" key="1">
    <citation type="submission" date="2017-04" db="EMBL/GenBank/DDBJ databases">
        <authorList>
            <person name="Varghese N."/>
            <person name="Submissions S."/>
        </authorList>
    </citation>
    <scope>NUCLEOTIDE SEQUENCE [LARGE SCALE GENOMIC DNA]</scope>
    <source>
        <strain evidence="3">NIO-1021</strain>
    </source>
</reference>
<feature type="domain" description="HTH marR-type" evidence="1">
    <location>
        <begin position="31"/>
        <end position="130"/>
    </location>
</feature>
<keyword evidence="2" id="KW-0238">DNA-binding</keyword>
<evidence type="ECO:0000259" key="1">
    <source>
        <dbReference type="SMART" id="SM00347"/>
    </source>
</evidence>
<accession>A0A1X7CSM1</accession>
<proteinExistence type="predicted"/>
<protein>
    <submittedName>
        <fullName evidence="2">DNA-binding transcriptional regulator, MarR family</fullName>
    </submittedName>
</protein>
<evidence type="ECO:0000313" key="2">
    <source>
        <dbReference type="EMBL" id="SMF02087.1"/>
    </source>
</evidence>
<dbReference type="InterPro" id="IPR036390">
    <property type="entry name" value="WH_DNA-bd_sf"/>
</dbReference>
<dbReference type="PANTHER" id="PTHR33164">
    <property type="entry name" value="TRANSCRIPTIONAL REGULATOR, MARR FAMILY"/>
    <property type="match status" value="1"/>
</dbReference>
<gene>
    <name evidence="2" type="ORF">SAMN06296028_105143</name>
</gene>
<organism evidence="2 3">
    <name type="scientific">Kocuria marina subsp. indica</name>
    <dbReference type="NCBI Taxonomy" id="1049583"/>
    <lineage>
        <taxon>Bacteria</taxon>
        <taxon>Bacillati</taxon>
        <taxon>Actinomycetota</taxon>
        <taxon>Actinomycetes</taxon>
        <taxon>Micrococcales</taxon>
        <taxon>Micrococcaceae</taxon>
        <taxon>Kocuria</taxon>
    </lineage>
</organism>
<dbReference type="EMBL" id="FXAC01000005">
    <property type="protein sequence ID" value="SMF02087.1"/>
    <property type="molecule type" value="Genomic_DNA"/>
</dbReference>
<evidence type="ECO:0000313" key="3">
    <source>
        <dbReference type="Proteomes" id="UP000192929"/>
    </source>
</evidence>
<dbReference type="RefSeq" id="WP_085106588.1">
    <property type="nucleotide sequence ID" value="NZ_FXAC01000005.1"/>
</dbReference>
<keyword evidence="3" id="KW-1185">Reference proteome</keyword>
<dbReference type="InterPro" id="IPR036388">
    <property type="entry name" value="WH-like_DNA-bd_sf"/>
</dbReference>
<dbReference type="InterPro" id="IPR039422">
    <property type="entry name" value="MarR/SlyA-like"/>
</dbReference>
<dbReference type="Proteomes" id="UP000192929">
    <property type="component" value="Unassembled WGS sequence"/>
</dbReference>
<dbReference type="InterPro" id="IPR000835">
    <property type="entry name" value="HTH_MarR-typ"/>
</dbReference>
<dbReference type="AlphaFoldDB" id="A0A1X7CSM1"/>
<dbReference type="GO" id="GO:0003677">
    <property type="term" value="F:DNA binding"/>
    <property type="evidence" value="ECO:0007669"/>
    <property type="project" value="UniProtKB-KW"/>
</dbReference>
<name>A0A1X7CSM1_9MICC</name>
<sequence length="168" mass="18502">MESSATWYGPVSPQSRALRRVVVLNAEIAYEIRRILGLKGTDYAAMAMLIVHSMGPTELAHALHITTASATAVVDRLVRAGHVVREPVEGDRRRMTVRAVTSSRERTREHVVPVIGMVEDELDALDEPGREAVLRFLRGTESRLEEYLEDLRGRADQASQDDPGAGGS</sequence>
<dbReference type="SUPFAM" id="SSF46785">
    <property type="entry name" value="Winged helix' DNA-binding domain"/>
    <property type="match status" value="1"/>
</dbReference>
<dbReference type="GO" id="GO:0003700">
    <property type="term" value="F:DNA-binding transcription factor activity"/>
    <property type="evidence" value="ECO:0007669"/>
    <property type="project" value="InterPro"/>
</dbReference>
<dbReference type="Pfam" id="PF12802">
    <property type="entry name" value="MarR_2"/>
    <property type="match status" value="1"/>
</dbReference>
<dbReference type="PANTHER" id="PTHR33164:SF106">
    <property type="entry name" value="TRANSCRIPTIONAL REGULATORY PROTEIN"/>
    <property type="match status" value="1"/>
</dbReference>
<dbReference type="Gene3D" id="1.10.10.10">
    <property type="entry name" value="Winged helix-like DNA-binding domain superfamily/Winged helix DNA-binding domain"/>
    <property type="match status" value="1"/>
</dbReference>
<dbReference type="SMART" id="SM00347">
    <property type="entry name" value="HTH_MARR"/>
    <property type="match status" value="1"/>
</dbReference>
<dbReference type="GeneID" id="93242893"/>